<dbReference type="RefSeq" id="WP_056969637.1">
    <property type="nucleotide sequence ID" value="NZ_AP014808.1"/>
</dbReference>
<dbReference type="GO" id="GO:0005886">
    <property type="term" value="C:plasma membrane"/>
    <property type="evidence" value="ECO:0007669"/>
    <property type="project" value="UniProtKB-SubCell"/>
</dbReference>
<dbReference type="InterPro" id="IPR019533">
    <property type="entry name" value="Peptidase_S26"/>
</dbReference>
<dbReference type="GO" id="GO:0009003">
    <property type="term" value="F:signal peptidase activity"/>
    <property type="evidence" value="ECO:0007669"/>
    <property type="project" value="UniProtKB-EC"/>
</dbReference>
<dbReference type="PANTHER" id="PTHR43390:SF1">
    <property type="entry name" value="CHLOROPLAST PROCESSING PEPTIDASE"/>
    <property type="match status" value="1"/>
</dbReference>
<evidence type="ECO:0000256" key="1">
    <source>
        <dbReference type="ARBA" id="ARBA00000677"/>
    </source>
</evidence>
<evidence type="ECO:0000256" key="2">
    <source>
        <dbReference type="ARBA" id="ARBA00004401"/>
    </source>
</evidence>
<evidence type="ECO:0000256" key="5">
    <source>
        <dbReference type="ARBA" id="ARBA00022801"/>
    </source>
</evidence>
<dbReference type="Pfam" id="PF10502">
    <property type="entry name" value="Peptidase_S26"/>
    <property type="match status" value="1"/>
</dbReference>
<dbReference type="EMBL" id="AP014808">
    <property type="protein sequence ID" value="BAQ57249.1"/>
    <property type="molecule type" value="Genomic_DNA"/>
</dbReference>
<gene>
    <name evidence="10" type="primary">lepB</name>
    <name evidence="10" type="ORF">LA749_04455</name>
    <name evidence="9" type="ORF">LBAT_0860</name>
</gene>
<dbReference type="PRINTS" id="PR00727">
    <property type="entry name" value="LEADERPTASE"/>
</dbReference>
<evidence type="ECO:0000256" key="7">
    <source>
        <dbReference type="RuleBase" id="RU362042"/>
    </source>
</evidence>
<feature type="transmembrane region" description="Helical" evidence="7">
    <location>
        <begin position="20"/>
        <end position="43"/>
    </location>
</feature>
<evidence type="ECO:0000259" key="8">
    <source>
        <dbReference type="Pfam" id="PF10502"/>
    </source>
</evidence>
<reference evidence="10 12" key="2">
    <citation type="submission" date="2019-09" db="EMBL/GenBank/DDBJ databases">
        <title>Genome sequencing of Lactobacillus acetotolerans.</title>
        <authorList>
            <person name="Kim K."/>
        </authorList>
    </citation>
    <scope>NUCLEOTIDE SEQUENCE [LARGE SCALE GENOMIC DNA]</scope>
    <source>
        <strain evidence="10 12">LA749</strain>
    </source>
</reference>
<dbReference type="PROSITE" id="PS00761">
    <property type="entry name" value="SPASE_I_3"/>
    <property type="match status" value="1"/>
</dbReference>
<feature type="active site" evidence="6">
    <location>
        <position position="52"/>
    </location>
</feature>
<keyword evidence="7" id="KW-0812">Transmembrane</keyword>
<comment type="catalytic activity">
    <reaction evidence="1 7">
        <text>Cleavage of hydrophobic, N-terminal signal or leader sequences from secreted and periplasmic proteins.</text>
        <dbReference type="EC" id="3.4.21.89"/>
    </reaction>
</comment>
<evidence type="ECO:0000313" key="11">
    <source>
        <dbReference type="Proteomes" id="UP000035709"/>
    </source>
</evidence>
<dbReference type="InterPro" id="IPR000223">
    <property type="entry name" value="Pept_S26A_signal_pept_1"/>
</dbReference>
<keyword evidence="7" id="KW-1133">Transmembrane helix</keyword>
<dbReference type="Gene3D" id="2.10.109.10">
    <property type="entry name" value="Umud Fragment, subunit A"/>
    <property type="match status" value="1"/>
</dbReference>
<dbReference type="InterPro" id="IPR019758">
    <property type="entry name" value="Pept_S26A_signal_pept_1_CS"/>
</dbReference>
<proteinExistence type="inferred from homology"/>
<accession>A0A0D6A3J6</accession>
<keyword evidence="7" id="KW-0472">Membrane</keyword>
<evidence type="ECO:0000256" key="6">
    <source>
        <dbReference type="PIRSR" id="PIRSR600223-1"/>
    </source>
</evidence>
<dbReference type="GO" id="GO:0004252">
    <property type="term" value="F:serine-type endopeptidase activity"/>
    <property type="evidence" value="ECO:0007669"/>
    <property type="project" value="InterPro"/>
</dbReference>
<feature type="domain" description="Peptidase S26" evidence="8">
    <location>
        <begin position="23"/>
        <end position="183"/>
    </location>
</feature>
<keyword evidence="5 7" id="KW-0378">Hydrolase</keyword>
<dbReference type="OrthoDB" id="9802919at2"/>
<dbReference type="STRING" id="1600.LBAT_0860"/>
<dbReference type="GeneID" id="78212233"/>
<dbReference type="Proteomes" id="UP000035709">
    <property type="component" value="Chromosome"/>
</dbReference>
<evidence type="ECO:0000313" key="12">
    <source>
        <dbReference type="Proteomes" id="UP000325393"/>
    </source>
</evidence>
<evidence type="ECO:0000256" key="3">
    <source>
        <dbReference type="ARBA" id="ARBA00009370"/>
    </source>
</evidence>
<dbReference type="Proteomes" id="UP000325393">
    <property type="component" value="Chromosome"/>
</dbReference>
<dbReference type="EMBL" id="CP044496">
    <property type="protein sequence ID" value="QFG51284.1"/>
    <property type="molecule type" value="Genomic_DNA"/>
</dbReference>
<dbReference type="InterPro" id="IPR036286">
    <property type="entry name" value="LexA/Signal_pep-like_sf"/>
</dbReference>
<sequence>MANNSKNKKNNEKDESLGKFILDVVIMMAIIIGIYYLLFSFVFSNETVSGPSMQPTFENNDRLIAVRHFQPERNKVVILKAPDEPDALYIKRVIGLPGDMVTSKNDKIYVNGKQLPEPYLNNHYETAAHKEGELYTANFTLKKRVPKGSYFVMGDHRDVSKDSRYFGFVKRSALLGEVKVRYWPFNQMKIF</sequence>
<dbReference type="AlphaFoldDB" id="A0A0D6A3J6"/>
<reference evidence="9 11" key="1">
    <citation type="submission" date="2015-03" db="EMBL/GenBank/DDBJ databases">
        <title>Complete genome sequence of Lactobacillus acetotolerans NBRC 13120.</title>
        <authorList>
            <person name="Toh H."/>
            <person name="Morita H."/>
            <person name="Fujita N."/>
        </authorList>
    </citation>
    <scope>NUCLEOTIDE SEQUENCE [LARGE SCALE GENOMIC DNA]</scope>
    <source>
        <strain evidence="9 11">NBRC 13120</strain>
    </source>
</reference>
<evidence type="ECO:0000313" key="10">
    <source>
        <dbReference type="EMBL" id="QFG51284.1"/>
    </source>
</evidence>
<protein>
    <recommendedName>
        <fullName evidence="4 7">Signal peptidase I</fullName>
        <ecNumber evidence="4 7">3.4.21.89</ecNumber>
    </recommendedName>
</protein>
<dbReference type="PANTHER" id="PTHR43390">
    <property type="entry name" value="SIGNAL PEPTIDASE I"/>
    <property type="match status" value="1"/>
</dbReference>
<evidence type="ECO:0000256" key="4">
    <source>
        <dbReference type="ARBA" id="ARBA00013208"/>
    </source>
</evidence>
<comment type="subcellular location">
    <subcellularLocation>
        <location evidence="2">Cell membrane</location>
        <topology evidence="2">Single-pass type II membrane protein</topology>
    </subcellularLocation>
    <subcellularLocation>
        <location evidence="7">Membrane</location>
        <topology evidence="7">Single-pass type II membrane protein</topology>
    </subcellularLocation>
</comment>
<name>A0A0D6A3J6_9LACO</name>
<dbReference type="GO" id="GO:0006465">
    <property type="term" value="P:signal peptide processing"/>
    <property type="evidence" value="ECO:0007669"/>
    <property type="project" value="InterPro"/>
</dbReference>
<dbReference type="EC" id="3.4.21.89" evidence="4 7"/>
<dbReference type="PATRIC" id="fig|1600.4.peg.882"/>
<dbReference type="NCBIfam" id="TIGR02227">
    <property type="entry name" value="sigpep_I_bact"/>
    <property type="match status" value="1"/>
</dbReference>
<comment type="similarity">
    <text evidence="3 7">Belongs to the peptidase S26 family.</text>
</comment>
<organism evidence="9 11">
    <name type="scientific">Lactobacillus acetotolerans</name>
    <dbReference type="NCBI Taxonomy" id="1600"/>
    <lineage>
        <taxon>Bacteria</taxon>
        <taxon>Bacillati</taxon>
        <taxon>Bacillota</taxon>
        <taxon>Bacilli</taxon>
        <taxon>Lactobacillales</taxon>
        <taxon>Lactobacillaceae</taxon>
        <taxon>Lactobacillus</taxon>
    </lineage>
</organism>
<keyword evidence="7" id="KW-0645">Protease</keyword>
<keyword evidence="11" id="KW-1185">Reference proteome</keyword>
<evidence type="ECO:0000313" key="9">
    <source>
        <dbReference type="EMBL" id="BAQ57249.1"/>
    </source>
</evidence>
<dbReference type="KEGG" id="lae:LBAT_0860"/>
<feature type="active site" evidence="6">
    <location>
        <position position="91"/>
    </location>
</feature>
<dbReference type="SUPFAM" id="SSF51306">
    <property type="entry name" value="LexA/Signal peptidase"/>
    <property type="match status" value="1"/>
</dbReference>
<dbReference type="CDD" id="cd06530">
    <property type="entry name" value="S26_SPase_I"/>
    <property type="match status" value="1"/>
</dbReference>